<proteinExistence type="predicted"/>
<protein>
    <submittedName>
        <fullName evidence="1">Uncharacterized protein</fullName>
    </submittedName>
</protein>
<keyword evidence="2" id="KW-1185">Reference proteome</keyword>
<organism evidence="1 2">
    <name type="scientific">Zalaria obscura</name>
    <dbReference type="NCBI Taxonomy" id="2024903"/>
    <lineage>
        <taxon>Eukaryota</taxon>
        <taxon>Fungi</taxon>
        <taxon>Dikarya</taxon>
        <taxon>Ascomycota</taxon>
        <taxon>Pezizomycotina</taxon>
        <taxon>Dothideomycetes</taxon>
        <taxon>Dothideomycetidae</taxon>
        <taxon>Dothideales</taxon>
        <taxon>Zalariaceae</taxon>
        <taxon>Zalaria</taxon>
    </lineage>
</organism>
<evidence type="ECO:0000313" key="2">
    <source>
        <dbReference type="Proteomes" id="UP001320706"/>
    </source>
</evidence>
<accession>A0ACC3SF93</accession>
<sequence length="695" mass="76514">MSYSNPSPTNPGRSRANTGTSIASAAMSLRSATTRILDSDPPPGMWAATANATSKAPTLSDIRRGSFSHGGWEENGQIEHRRSSASEGRPVGRRMSSGSSAGRMGKRKNSTGVPVEGDIQEDHREDGGVQASMPMLGDLKPLTEEPSRMSREERRSRDMEPFPEVTRDEMLMKEEGVETTDMAGQSEIKPMAQSSGQEKSPRATVRPSAAPSLDGVDEYPNGYIVPPKKPWAEATIIGLKGFWRWFCTPLGFLITLYGLNVVAWGGMLFLLLCGAAPAMCSQNTAQNHYDGCNDIDSPRRKWLEVDSQILNALFCVTGFGLIPWRFRDLYWLMRYRLCSEKKRGRQEKMVGLRRLAGIHKGWFRLPGSDTLDEVSPAEYQAQVLGLQMANGNGKPSTVMSTDGSTDMGMSSLLENDERLPIPVSKTPDNPLTGVRASPTPVWKMDFVIWCNVWNTFLQTCLCGFMWGMNRYTRPSWSTGLFIALACIIAGIGGIMMFHEGKAVKRVEGVPVKSEERIEDTEAGLEMQNPERARSGSYRSNKGQKNGGRLLRVPHVPSFDLVVRSGRNADPKVKAAGGWPSGAGGGSKNWDHSLFQPHLSPLYQLIPRPICRSLSLALSTALYGTSRSPHRVADVSCPDDSLEEVVVIRLSNALDRHVTVQLCMSIVSIMSIMSITWLGMLQTPGSPQPDRYDRLR</sequence>
<reference evidence="1" key="1">
    <citation type="submission" date="2024-02" db="EMBL/GenBank/DDBJ databases">
        <title>Metagenome Assembled Genome of Zalaria obscura JY119.</title>
        <authorList>
            <person name="Vighnesh L."/>
            <person name="Jagadeeshwari U."/>
            <person name="Venkata Ramana C."/>
            <person name="Sasikala C."/>
        </authorList>
    </citation>
    <scope>NUCLEOTIDE SEQUENCE</scope>
    <source>
        <strain evidence="1">JY119</strain>
    </source>
</reference>
<dbReference type="EMBL" id="JAMKPW020000013">
    <property type="protein sequence ID" value="KAK8211521.1"/>
    <property type="molecule type" value="Genomic_DNA"/>
</dbReference>
<evidence type="ECO:0000313" key="1">
    <source>
        <dbReference type="EMBL" id="KAK8211521.1"/>
    </source>
</evidence>
<comment type="caution">
    <text evidence="1">The sequence shown here is derived from an EMBL/GenBank/DDBJ whole genome shotgun (WGS) entry which is preliminary data.</text>
</comment>
<name>A0ACC3SF93_9PEZI</name>
<gene>
    <name evidence="1" type="ORF">M8818_003174</name>
</gene>
<dbReference type="Proteomes" id="UP001320706">
    <property type="component" value="Unassembled WGS sequence"/>
</dbReference>